<evidence type="ECO:0000256" key="6">
    <source>
        <dbReference type="ARBA" id="ARBA00022989"/>
    </source>
</evidence>
<reference evidence="10 11" key="1">
    <citation type="journal article" date="2016" name="Front. Microbiol.">
        <title>Genomic Resource of Rice Seed Associated Bacteria.</title>
        <authorList>
            <person name="Midha S."/>
            <person name="Bansal K."/>
            <person name="Sharma S."/>
            <person name="Kumar N."/>
            <person name="Patil P.P."/>
            <person name="Chaudhry V."/>
            <person name="Patil P.B."/>
        </authorList>
    </citation>
    <scope>NUCLEOTIDE SEQUENCE [LARGE SCALE GENOMIC DNA]</scope>
    <source>
        <strain evidence="10 11">NS354</strain>
    </source>
</reference>
<comment type="similarity">
    <text evidence="2">Belongs to the binding-protein-dependent transport system permease family. CysTW subfamily.</text>
</comment>
<evidence type="ECO:0000256" key="7">
    <source>
        <dbReference type="ARBA" id="ARBA00023136"/>
    </source>
</evidence>
<dbReference type="Gene3D" id="1.10.3720.10">
    <property type="entry name" value="MetI-like"/>
    <property type="match status" value="1"/>
</dbReference>
<dbReference type="CDD" id="cd06261">
    <property type="entry name" value="TM_PBP2"/>
    <property type="match status" value="1"/>
</dbReference>
<dbReference type="Pfam" id="PF00528">
    <property type="entry name" value="BPD_transp_1"/>
    <property type="match status" value="1"/>
</dbReference>
<sequence>MGLVAVRAFTSEDTGAVTLDNFRVLVVDPIYVSVVLDTVRVASVTTAFCLVLGFLVSFVIARMQRWGGLLEGLVLIPLMTSVLVRAFVWIALLEDRGVINSALMGLGITSRPIQLVYNETGVIIGMVHVMLPLTIIPMLAVFRRIDNRLLRASDSLGASPWTTFWRIYLPLSAPGVYAGGLLCFVLSLGFYVTPAMLGGGQTMLLAQQIEVQVKRLLQLNQASALSLSLIFLVVLAWALVAVLRRIRSATRKQEQS</sequence>
<dbReference type="Proteomes" id="UP000070810">
    <property type="component" value="Unassembled WGS sequence"/>
</dbReference>
<keyword evidence="5 8" id="KW-0812">Transmembrane</keyword>
<evidence type="ECO:0000256" key="5">
    <source>
        <dbReference type="ARBA" id="ARBA00022692"/>
    </source>
</evidence>
<evidence type="ECO:0000313" key="10">
    <source>
        <dbReference type="EMBL" id="KTR87309.1"/>
    </source>
</evidence>
<feature type="domain" description="ABC transmembrane type-1" evidence="9">
    <location>
        <begin position="35"/>
        <end position="240"/>
    </location>
</feature>
<dbReference type="InterPro" id="IPR000515">
    <property type="entry name" value="MetI-like"/>
</dbReference>
<dbReference type="GO" id="GO:0055085">
    <property type="term" value="P:transmembrane transport"/>
    <property type="evidence" value="ECO:0007669"/>
    <property type="project" value="InterPro"/>
</dbReference>
<feature type="transmembrane region" description="Helical" evidence="8">
    <location>
        <begin position="73"/>
        <end position="92"/>
    </location>
</feature>
<dbReference type="InterPro" id="IPR035906">
    <property type="entry name" value="MetI-like_sf"/>
</dbReference>
<evidence type="ECO:0000256" key="8">
    <source>
        <dbReference type="RuleBase" id="RU363032"/>
    </source>
</evidence>
<dbReference type="SUPFAM" id="SSF161098">
    <property type="entry name" value="MetI-like"/>
    <property type="match status" value="1"/>
</dbReference>
<dbReference type="PATRIC" id="fig|1079994.3.peg.2130"/>
<evidence type="ECO:0000256" key="2">
    <source>
        <dbReference type="ARBA" id="ARBA00007069"/>
    </source>
</evidence>
<dbReference type="GO" id="GO:0005886">
    <property type="term" value="C:plasma membrane"/>
    <property type="evidence" value="ECO:0007669"/>
    <property type="project" value="UniProtKB-SubCell"/>
</dbReference>
<dbReference type="AlphaFoldDB" id="A0A147ERV4"/>
<dbReference type="PANTHER" id="PTHR42929:SF5">
    <property type="entry name" value="ABC TRANSPORTER PERMEASE PROTEIN"/>
    <property type="match status" value="1"/>
</dbReference>
<keyword evidence="4" id="KW-1003">Cell membrane</keyword>
<name>A0A147ERV4_9MICO</name>
<keyword evidence="7 8" id="KW-0472">Membrane</keyword>
<evidence type="ECO:0000259" key="9">
    <source>
        <dbReference type="PROSITE" id="PS50928"/>
    </source>
</evidence>
<comment type="caution">
    <text evidence="10">The sequence shown here is derived from an EMBL/GenBank/DDBJ whole genome shotgun (WGS) entry which is preliminary data.</text>
</comment>
<feature type="transmembrane region" description="Helical" evidence="8">
    <location>
        <begin position="176"/>
        <end position="197"/>
    </location>
</feature>
<keyword evidence="3 8" id="KW-0813">Transport</keyword>
<dbReference type="PROSITE" id="PS50928">
    <property type="entry name" value="ABC_TM1"/>
    <property type="match status" value="1"/>
</dbReference>
<evidence type="ECO:0000256" key="3">
    <source>
        <dbReference type="ARBA" id="ARBA00022448"/>
    </source>
</evidence>
<evidence type="ECO:0000313" key="11">
    <source>
        <dbReference type="Proteomes" id="UP000070810"/>
    </source>
</evidence>
<dbReference type="EMBL" id="LDRK01000006">
    <property type="protein sequence ID" value="KTR87309.1"/>
    <property type="molecule type" value="Genomic_DNA"/>
</dbReference>
<dbReference type="PANTHER" id="PTHR42929">
    <property type="entry name" value="INNER MEMBRANE ABC TRANSPORTER PERMEASE PROTEIN YDCU-RELATED-RELATED"/>
    <property type="match status" value="1"/>
</dbReference>
<feature type="transmembrane region" description="Helical" evidence="8">
    <location>
        <begin position="224"/>
        <end position="243"/>
    </location>
</feature>
<comment type="subcellular location">
    <subcellularLocation>
        <location evidence="1 8">Cell membrane</location>
        <topology evidence="1 8">Multi-pass membrane protein</topology>
    </subcellularLocation>
</comment>
<gene>
    <name evidence="10" type="ORF">NS354_00930</name>
</gene>
<proteinExistence type="inferred from homology"/>
<feature type="transmembrane region" description="Helical" evidence="8">
    <location>
        <begin position="122"/>
        <end position="142"/>
    </location>
</feature>
<keyword evidence="11" id="KW-1185">Reference proteome</keyword>
<protein>
    <recommendedName>
        <fullName evidence="9">ABC transmembrane type-1 domain-containing protein</fullName>
    </recommendedName>
</protein>
<evidence type="ECO:0000256" key="4">
    <source>
        <dbReference type="ARBA" id="ARBA00022475"/>
    </source>
</evidence>
<accession>A0A147ERV4</accession>
<organism evidence="10 11">
    <name type="scientific">Leucobacter chromiiresistens</name>
    <dbReference type="NCBI Taxonomy" id="1079994"/>
    <lineage>
        <taxon>Bacteria</taxon>
        <taxon>Bacillati</taxon>
        <taxon>Actinomycetota</taxon>
        <taxon>Actinomycetes</taxon>
        <taxon>Micrococcales</taxon>
        <taxon>Microbacteriaceae</taxon>
        <taxon>Leucobacter</taxon>
    </lineage>
</organism>
<feature type="transmembrane region" description="Helical" evidence="8">
    <location>
        <begin position="41"/>
        <end position="61"/>
    </location>
</feature>
<evidence type="ECO:0000256" key="1">
    <source>
        <dbReference type="ARBA" id="ARBA00004651"/>
    </source>
</evidence>
<keyword evidence="6 8" id="KW-1133">Transmembrane helix</keyword>